<reference evidence="1" key="1">
    <citation type="submission" date="2021-06" db="EMBL/GenBank/DDBJ databases">
        <authorList>
            <person name="Kallberg Y."/>
            <person name="Tangrot J."/>
            <person name="Rosling A."/>
        </authorList>
    </citation>
    <scope>NUCLEOTIDE SEQUENCE</scope>
    <source>
        <strain evidence="1">IN212</strain>
    </source>
</reference>
<feature type="non-terminal residue" evidence="1">
    <location>
        <position position="1"/>
    </location>
</feature>
<dbReference type="EMBL" id="CAJVPZ010009417">
    <property type="protein sequence ID" value="CAG8609037.1"/>
    <property type="molecule type" value="Genomic_DNA"/>
</dbReference>
<dbReference type="Proteomes" id="UP000789396">
    <property type="component" value="Unassembled WGS sequence"/>
</dbReference>
<organism evidence="1 2">
    <name type="scientific">Racocetra fulgida</name>
    <dbReference type="NCBI Taxonomy" id="60492"/>
    <lineage>
        <taxon>Eukaryota</taxon>
        <taxon>Fungi</taxon>
        <taxon>Fungi incertae sedis</taxon>
        <taxon>Mucoromycota</taxon>
        <taxon>Glomeromycotina</taxon>
        <taxon>Glomeromycetes</taxon>
        <taxon>Diversisporales</taxon>
        <taxon>Gigasporaceae</taxon>
        <taxon>Racocetra</taxon>
    </lineage>
</organism>
<evidence type="ECO:0000313" key="2">
    <source>
        <dbReference type="Proteomes" id="UP000789396"/>
    </source>
</evidence>
<dbReference type="OrthoDB" id="2443776at2759"/>
<keyword evidence="2" id="KW-1185">Reference proteome</keyword>
<dbReference type="AlphaFoldDB" id="A0A9N9GGM4"/>
<evidence type="ECO:0000313" key="1">
    <source>
        <dbReference type="EMBL" id="CAG8609037.1"/>
    </source>
</evidence>
<proteinExistence type="predicted"/>
<protein>
    <submittedName>
        <fullName evidence="1">8976_t:CDS:1</fullName>
    </submittedName>
</protein>
<sequence length="197" mass="23687">DKNVPTLTEAVKELKPNDLIEFLRREKDLQLDEDDLFSSRKPYVGEPDFTCYHNNDLVMVFEVKRKHILKEMGERTLPELYITNDKAKMVIRQIYGYMVKNRLQYDQQENQIFIDQLQEKGKKHKKITRPLDKKDDNHLYKHQCQDEGLLDLIEVLDDEELFVEWKFDTLKPNWLDKIVHEHDSLIYIAFNCNNKMT</sequence>
<comment type="caution">
    <text evidence="1">The sequence shown here is derived from an EMBL/GenBank/DDBJ whole genome shotgun (WGS) entry which is preliminary data.</text>
</comment>
<accession>A0A9N9GGM4</accession>
<gene>
    <name evidence="1" type="ORF">RFULGI_LOCUS6905</name>
</gene>
<name>A0A9N9GGM4_9GLOM</name>